<dbReference type="AlphaFoldDB" id="A0A9P6AHU8"/>
<proteinExistence type="predicted"/>
<keyword evidence="3" id="KW-1185">Reference proteome</keyword>
<name>A0A9P6AHU8_9AGAM</name>
<dbReference type="EMBL" id="MU129144">
    <property type="protein sequence ID" value="KAF9505619.1"/>
    <property type="molecule type" value="Genomic_DNA"/>
</dbReference>
<comment type="caution">
    <text evidence="2">The sequence shown here is derived from an EMBL/GenBank/DDBJ whole genome shotgun (WGS) entry which is preliminary data.</text>
</comment>
<evidence type="ECO:0000256" key="1">
    <source>
        <dbReference type="SAM" id="MobiDB-lite"/>
    </source>
</evidence>
<feature type="region of interest" description="Disordered" evidence="1">
    <location>
        <begin position="264"/>
        <end position="288"/>
    </location>
</feature>
<dbReference type="Proteomes" id="UP000886523">
    <property type="component" value="Unassembled WGS sequence"/>
</dbReference>
<evidence type="ECO:0000313" key="2">
    <source>
        <dbReference type="EMBL" id="KAF9505619.1"/>
    </source>
</evidence>
<sequence length="288" mass="31925">MCVTLDGLSLGWNSVYVLDASHSEYDVRACPAYLYLESLPRSKATTMFATRSPLSSPAALKHVISHGFPFPSSPASPRPLQSPKVQSPIMHHPIPGRSAKFVEDSYFPLAPPPRLPNPAPRLVKKNITYFTEPSTARPRLNTRVSSIIGEALGANITPVESETRVRTEPIGTPMHSPRFIRQRGGTIWEGHRCSLHVNFRKPSTSPESILEGVIVENTSAEARVPKNKRRCNVRFSDPVIQMASTVAEIHQSLSHLSTHEDKYTLNAKKNGRRQTPGVLEADRESYGF</sequence>
<reference evidence="2" key="1">
    <citation type="journal article" date="2020" name="Nat. Commun.">
        <title>Large-scale genome sequencing of mycorrhizal fungi provides insights into the early evolution of symbiotic traits.</title>
        <authorList>
            <person name="Miyauchi S."/>
            <person name="Kiss E."/>
            <person name="Kuo A."/>
            <person name="Drula E."/>
            <person name="Kohler A."/>
            <person name="Sanchez-Garcia M."/>
            <person name="Morin E."/>
            <person name="Andreopoulos B."/>
            <person name="Barry K.W."/>
            <person name="Bonito G."/>
            <person name="Buee M."/>
            <person name="Carver A."/>
            <person name="Chen C."/>
            <person name="Cichocki N."/>
            <person name="Clum A."/>
            <person name="Culley D."/>
            <person name="Crous P.W."/>
            <person name="Fauchery L."/>
            <person name="Girlanda M."/>
            <person name="Hayes R.D."/>
            <person name="Keri Z."/>
            <person name="LaButti K."/>
            <person name="Lipzen A."/>
            <person name="Lombard V."/>
            <person name="Magnuson J."/>
            <person name="Maillard F."/>
            <person name="Murat C."/>
            <person name="Nolan M."/>
            <person name="Ohm R.A."/>
            <person name="Pangilinan J."/>
            <person name="Pereira M.F."/>
            <person name="Perotto S."/>
            <person name="Peter M."/>
            <person name="Pfister S."/>
            <person name="Riley R."/>
            <person name="Sitrit Y."/>
            <person name="Stielow J.B."/>
            <person name="Szollosi G."/>
            <person name="Zifcakova L."/>
            <person name="Stursova M."/>
            <person name="Spatafora J.W."/>
            <person name="Tedersoo L."/>
            <person name="Vaario L.M."/>
            <person name="Yamada A."/>
            <person name="Yan M."/>
            <person name="Wang P."/>
            <person name="Xu J."/>
            <person name="Bruns T."/>
            <person name="Baldrian P."/>
            <person name="Vilgalys R."/>
            <person name="Dunand C."/>
            <person name="Henrissat B."/>
            <person name="Grigoriev I.V."/>
            <person name="Hibbett D."/>
            <person name="Nagy L.G."/>
            <person name="Martin F.M."/>
        </authorList>
    </citation>
    <scope>NUCLEOTIDE SEQUENCE</scope>
    <source>
        <strain evidence="2">UP504</strain>
    </source>
</reference>
<organism evidence="2 3">
    <name type="scientific">Hydnum rufescens UP504</name>
    <dbReference type="NCBI Taxonomy" id="1448309"/>
    <lineage>
        <taxon>Eukaryota</taxon>
        <taxon>Fungi</taxon>
        <taxon>Dikarya</taxon>
        <taxon>Basidiomycota</taxon>
        <taxon>Agaricomycotina</taxon>
        <taxon>Agaricomycetes</taxon>
        <taxon>Cantharellales</taxon>
        <taxon>Hydnaceae</taxon>
        <taxon>Hydnum</taxon>
    </lineage>
</organism>
<gene>
    <name evidence="2" type="ORF">BS47DRAFT_1353782</name>
</gene>
<evidence type="ECO:0000313" key="3">
    <source>
        <dbReference type="Proteomes" id="UP000886523"/>
    </source>
</evidence>
<accession>A0A9P6AHU8</accession>
<protein>
    <submittedName>
        <fullName evidence="2">Uncharacterized protein</fullName>
    </submittedName>
</protein>